<keyword evidence="3" id="KW-1185">Reference proteome</keyword>
<dbReference type="NCBIfam" id="TIGR02595">
    <property type="entry name" value="PEP_CTERM"/>
    <property type="match status" value="1"/>
</dbReference>
<evidence type="ECO:0000256" key="1">
    <source>
        <dbReference type="SAM" id="SignalP"/>
    </source>
</evidence>
<reference evidence="2 3" key="1">
    <citation type="submission" date="2023-09" db="EMBL/GenBank/DDBJ databases">
        <authorList>
            <person name="Rey-Velasco X."/>
        </authorList>
    </citation>
    <scope>NUCLEOTIDE SEQUENCE [LARGE SCALE GENOMIC DNA]</scope>
    <source>
        <strain evidence="2 3">W431</strain>
    </source>
</reference>
<gene>
    <name evidence="2" type="ORF">RM573_10675</name>
</gene>
<feature type="signal peptide" evidence="1">
    <location>
        <begin position="1"/>
        <end position="23"/>
    </location>
</feature>
<proteinExistence type="predicted"/>
<dbReference type="EMBL" id="JAVRIF010000005">
    <property type="protein sequence ID" value="MDT0604055.1"/>
    <property type="molecule type" value="Genomic_DNA"/>
</dbReference>
<keyword evidence="1" id="KW-0732">Signal</keyword>
<dbReference type="RefSeq" id="WP_311581483.1">
    <property type="nucleotide sequence ID" value="NZ_JAVRIF010000005.1"/>
</dbReference>
<protein>
    <submittedName>
        <fullName evidence="2">PEP-CTERM sorting domain-containing protein</fullName>
    </submittedName>
</protein>
<sequence length="281" mass="30200">MIKFNKKILIVIFSIFTHFSTSATIITSDLTVEGSIALGWIDPISGVWVTPETIFTANMSVGSNSGQVNPGGILGGLDVSGDNTSNVAITDTDQKLSFDTTLLSNAAGYEVAALDFSLYIENNHATDTFELDFGFDFFNKVDTWAIPGLGGFSSSLISLYDDSGEFFFSDIMSDVDYGNERNGFLLPTPYGGVVQDSGLFNFSRTLLAGESINIVGVLQASFGFITDSVPPAKQDSTGMLGLNDVRQIQVGQPPVTVPEPSSLLLFLSILLLTTRTKIKRI</sequence>
<evidence type="ECO:0000313" key="2">
    <source>
        <dbReference type="EMBL" id="MDT0604055.1"/>
    </source>
</evidence>
<comment type="caution">
    <text evidence="2">The sequence shown here is derived from an EMBL/GenBank/DDBJ whole genome shotgun (WGS) entry which is preliminary data.</text>
</comment>
<dbReference type="Proteomes" id="UP001266357">
    <property type="component" value="Unassembled WGS sequence"/>
</dbReference>
<feature type="chain" id="PRO_5045371543" evidence="1">
    <location>
        <begin position="24"/>
        <end position="281"/>
    </location>
</feature>
<dbReference type="InterPro" id="IPR013424">
    <property type="entry name" value="Ice-binding_C"/>
</dbReference>
<name>A0ABU3A2N0_9GAMM</name>
<accession>A0ABU3A2N0</accession>
<organism evidence="2 3">
    <name type="scientific">Thalassotalea castellviae</name>
    <dbReference type="NCBI Taxonomy" id="3075612"/>
    <lineage>
        <taxon>Bacteria</taxon>
        <taxon>Pseudomonadati</taxon>
        <taxon>Pseudomonadota</taxon>
        <taxon>Gammaproteobacteria</taxon>
        <taxon>Alteromonadales</taxon>
        <taxon>Colwelliaceae</taxon>
        <taxon>Thalassotalea</taxon>
    </lineage>
</organism>
<evidence type="ECO:0000313" key="3">
    <source>
        <dbReference type="Proteomes" id="UP001266357"/>
    </source>
</evidence>